<protein>
    <submittedName>
        <fullName evidence="1">Uncharacterized protein</fullName>
    </submittedName>
</protein>
<organism evidence="1 2">
    <name type="scientific">Rhododendron molle</name>
    <name type="common">Chinese azalea</name>
    <name type="synonym">Azalea mollis</name>
    <dbReference type="NCBI Taxonomy" id="49168"/>
    <lineage>
        <taxon>Eukaryota</taxon>
        <taxon>Viridiplantae</taxon>
        <taxon>Streptophyta</taxon>
        <taxon>Embryophyta</taxon>
        <taxon>Tracheophyta</taxon>
        <taxon>Spermatophyta</taxon>
        <taxon>Magnoliopsida</taxon>
        <taxon>eudicotyledons</taxon>
        <taxon>Gunneridae</taxon>
        <taxon>Pentapetalae</taxon>
        <taxon>asterids</taxon>
        <taxon>Ericales</taxon>
        <taxon>Ericaceae</taxon>
        <taxon>Ericoideae</taxon>
        <taxon>Rhodoreae</taxon>
        <taxon>Rhododendron</taxon>
    </lineage>
</organism>
<dbReference type="EMBL" id="CM046393">
    <property type="protein sequence ID" value="KAI8549150.1"/>
    <property type="molecule type" value="Genomic_DNA"/>
</dbReference>
<proteinExistence type="predicted"/>
<evidence type="ECO:0000313" key="1">
    <source>
        <dbReference type="EMBL" id="KAI8549150.1"/>
    </source>
</evidence>
<comment type="caution">
    <text evidence="1">The sequence shown here is derived from an EMBL/GenBank/DDBJ whole genome shotgun (WGS) entry which is preliminary data.</text>
</comment>
<name>A0ACC0N7J5_RHOML</name>
<gene>
    <name evidence="1" type="ORF">RHMOL_Rhmol06G0004200</name>
</gene>
<accession>A0ACC0N7J5</accession>
<evidence type="ECO:0000313" key="2">
    <source>
        <dbReference type="Proteomes" id="UP001062846"/>
    </source>
</evidence>
<sequence length="360" mass="40526">MVEVQVDEEDDGDDYDVDSDSSDEDEVFHDSEYGLTDDDEMFDKNIDRDVKFVGLQSIVRLDDHYAAIVEEMIVLEGGLDDSSDERISFSASSDEEGGYRKKGRKYIVFNEKTDMANPRFMADMEFETHEVLRDAIKEHSVKMGKMVKFKKCDRQKVKAVCQTGCPWEIYGSYIPNEALFRVKKYKSVHECWATWWDSLDCCCIDADNCIYPFAYVVVEKEKFKTWNWFLELLIKDLNIQNFGSHTIMSDKQKGLIQVNNVSPMAPAQASAESTMAPAQASTETTRNVTAIANVAVNDGGETEQGDAAKVGARSRKKIIANVGVGTEQRNTTRRPKLNVKKAVKIIPNVDQSEGGSVVIN</sequence>
<keyword evidence="2" id="KW-1185">Reference proteome</keyword>
<reference evidence="1" key="1">
    <citation type="submission" date="2022-02" db="EMBL/GenBank/DDBJ databases">
        <title>Plant Genome Project.</title>
        <authorList>
            <person name="Zhang R.-G."/>
        </authorList>
    </citation>
    <scope>NUCLEOTIDE SEQUENCE</scope>
    <source>
        <strain evidence="1">AT1</strain>
    </source>
</reference>
<dbReference type="Proteomes" id="UP001062846">
    <property type="component" value="Chromosome 6"/>
</dbReference>